<feature type="region of interest" description="Disordered" evidence="6">
    <location>
        <begin position="136"/>
        <end position="159"/>
    </location>
</feature>
<evidence type="ECO:0000256" key="4">
    <source>
        <dbReference type="ARBA" id="ARBA00023163"/>
    </source>
</evidence>
<dbReference type="InterPro" id="IPR058245">
    <property type="entry name" value="NreC/VraR/RcsB-like_REC"/>
</dbReference>
<evidence type="ECO:0000256" key="6">
    <source>
        <dbReference type="SAM" id="MobiDB-lite"/>
    </source>
</evidence>
<evidence type="ECO:0000256" key="3">
    <source>
        <dbReference type="ARBA" id="ARBA00023125"/>
    </source>
</evidence>
<dbReference type="PROSITE" id="PS50043">
    <property type="entry name" value="HTH_LUXR_2"/>
    <property type="match status" value="1"/>
</dbReference>
<dbReference type="InterPro" id="IPR000792">
    <property type="entry name" value="Tscrpt_reg_LuxR_C"/>
</dbReference>
<evidence type="ECO:0000313" key="9">
    <source>
        <dbReference type="EMBL" id="MBD8020248.1"/>
    </source>
</evidence>
<proteinExistence type="predicted"/>
<dbReference type="PROSITE" id="PS00622">
    <property type="entry name" value="HTH_LUXR_1"/>
    <property type="match status" value="1"/>
</dbReference>
<organism evidence="9 10">
    <name type="scientific">Brevibacterium gallinarum</name>
    <dbReference type="NCBI Taxonomy" id="2762220"/>
    <lineage>
        <taxon>Bacteria</taxon>
        <taxon>Bacillati</taxon>
        <taxon>Actinomycetota</taxon>
        <taxon>Actinomycetes</taxon>
        <taxon>Micrococcales</taxon>
        <taxon>Brevibacteriaceae</taxon>
        <taxon>Brevibacterium</taxon>
    </lineage>
</organism>
<keyword evidence="3" id="KW-0238">DNA-binding</keyword>
<dbReference type="CDD" id="cd17535">
    <property type="entry name" value="REC_NarL-like"/>
    <property type="match status" value="1"/>
</dbReference>
<dbReference type="Pfam" id="PF00072">
    <property type="entry name" value="Response_reg"/>
    <property type="match status" value="1"/>
</dbReference>
<feature type="domain" description="Response regulatory" evidence="8">
    <location>
        <begin position="3"/>
        <end position="117"/>
    </location>
</feature>
<dbReference type="EMBL" id="JACSPY010000004">
    <property type="protein sequence ID" value="MBD8020248.1"/>
    <property type="molecule type" value="Genomic_DNA"/>
</dbReference>
<dbReference type="PANTHER" id="PTHR43214">
    <property type="entry name" value="TWO-COMPONENT RESPONSE REGULATOR"/>
    <property type="match status" value="1"/>
</dbReference>
<keyword evidence="10" id="KW-1185">Reference proteome</keyword>
<reference evidence="9 10" key="1">
    <citation type="submission" date="2020-08" db="EMBL/GenBank/DDBJ databases">
        <title>A Genomic Blueprint of the Chicken Gut Microbiome.</title>
        <authorList>
            <person name="Gilroy R."/>
            <person name="Ravi A."/>
            <person name="Getino M."/>
            <person name="Pursley I."/>
            <person name="Horton D.L."/>
            <person name="Alikhan N.-F."/>
            <person name="Baker D."/>
            <person name="Gharbi K."/>
            <person name="Hall N."/>
            <person name="Watson M."/>
            <person name="Adriaenssens E.M."/>
            <person name="Foster-Nyarko E."/>
            <person name="Jarju S."/>
            <person name="Secka A."/>
            <person name="Antonio M."/>
            <person name="Oren A."/>
            <person name="Chaudhuri R."/>
            <person name="La Ragione R.M."/>
            <person name="Hildebrand F."/>
            <person name="Pallen M.J."/>
        </authorList>
    </citation>
    <scope>NUCLEOTIDE SEQUENCE [LARGE SCALE GENOMIC DNA]</scope>
    <source>
        <strain evidence="9 10">Re57</strain>
    </source>
</reference>
<dbReference type="SMART" id="SM00421">
    <property type="entry name" value="HTH_LUXR"/>
    <property type="match status" value="1"/>
</dbReference>
<dbReference type="SMART" id="SM00448">
    <property type="entry name" value="REC"/>
    <property type="match status" value="1"/>
</dbReference>
<dbReference type="SUPFAM" id="SSF52172">
    <property type="entry name" value="CheY-like"/>
    <property type="match status" value="1"/>
</dbReference>
<feature type="modified residue" description="4-aspartylphosphate" evidence="5">
    <location>
        <position position="54"/>
    </location>
</feature>
<feature type="domain" description="HTH luxR-type" evidence="7">
    <location>
        <begin position="153"/>
        <end position="218"/>
    </location>
</feature>
<accession>A0ABR8WTN0</accession>
<sequence length="221" mass="23440">MIRVVIADDQPVIRTGFSVIAESAGDIEVIGQAGSGPEAVELVRTLAPDVVLMDVRMPDGDGLTATAQLQDTDTAVVIVTTFDLDDYVFGALDAGAVGFLLKNADADDLIEAIRAAARGEGLVGPEVTRRIAAEFARRRPHPASGGSGDGRTQLPGPEVLSEREREIVTALAEGLSNAEIAARLHIEVSTVKSHLARISPRLGVRDRVQLVVWAYRSGLVR</sequence>
<dbReference type="Pfam" id="PF00196">
    <property type="entry name" value="GerE"/>
    <property type="match status" value="1"/>
</dbReference>
<dbReference type="CDD" id="cd06170">
    <property type="entry name" value="LuxR_C_like"/>
    <property type="match status" value="1"/>
</dbReference>
<dbReference type="SUPFAM" id="SSF46894">
    <property type="entry name" value="C-terminal effector domain of the bipartite response regulators"/>
    <property type="match status" value="1"/>
</dbReference>
<evidence type="ECO:0000259" key="8">
    <source>
        <dbReference type="PROSITE" id="PS50110"/>
    </source>
</evidence>
<protein>
    <submittedName>
        <fullName evidence="9">Response regulator transcription factor</fullName>
    </submittedName>
</protein>
<keyword evidence="4" id="KW-0804">Transcription</keyword>
<keyword evidence="2" id="KW-0805">Transcription regulation</keyword>
<keyword evidence="1 5" id="KW-0597">Phosphoprotein</keyword>
<dbReference type="InterPro" id="IPR011006">
    <property type="entry name" value="CheY-like_superfamily"/>
</dbReference>
<evidence type="ECO:0000256" key="5">
    <source>
        <dbReference type="PROSITE-ProRule" id="PRU00169"/>
    </source>
</evidence>
<dbReference type="PANTHER" id="PTHR43214:SF24">
    <property type="entry name" value="TRANSCRIPTIONAL REGULATORY PROTEIN NARL-RELATED"/>
    <property type="match status" value="1"/>
</dbReference>
<dbReference type="Gene3D" id="3.40.50.2300">
    <property type="match status" value="1"/>
</dbReference>
<evidence type="ECO:0000259" key="7">
    <source>
        <dbReference type="PROSITE" id="PS50043"/>
    </source>
</evidence>
<dbReference type="InterPro" id="IPR016032">
    <property type="entry name" value="Sig_transdc_resp-reg_C-effctor"/>
</dbReference>
<dbReference type="RefSeq" id="WP_191725746.1">
    <property type="nucleotide sequence ID" value="NZ_JACSPY010000004.1"/>
</dbReference>
<evidence type="ECO:0000256" key="1">
    <source>
        <dbReference type="ARBA" id="ARBA00022553"/>
    </source>
</evidence>
<dbReference type="PRINTS" id="PR00038">
    <property type="entry name" value="HTHLUXR"/>
</dbReference>
<dbReference type="InterPro" id="IPR039420">
    <property type="entry name" value="WalR-like"/>
</dbReference>
<dbReference type="Proteomes" id="UP000651517">
    <property type="component" value="Unassembled WGS sequence"/>
</dbReference>
<evidence type="ECO:0000256" key="2">
    <source>
        <dbReference type="ARBA" id="ARBA00023015"/>
    </source>
</evidence>
<comment type="caution">
    <text evidence="9">The sequence shown here is derived from an EMBL/GenBank/DDBJ whole genome shotgun (WGS) entry which is preliminary data.</text>
</comment>
<dbReference type="PROSITE" id="PS50110">
    <property type="entry name" value="RESPONSE_REGULATORY"/>
    <property type="match status" value="1"/>
</dbReference>
<gene>
    <name evidence="9" type="ORF">H9634_05570</name>
</gene>
<dbReference type="InterPro" id="IPR001789">
    <property type="entry name" value="Sig_transdc_resp-reg_receiver"/>
</dbReference>
<evidence type="ECO:0000313" key="10">
    <source>
        <dbReference type="Proteomes" id="UP000651517"/>
    </source>
</evidence>
<name>A0ABR8WTN0_9MICO</name>